<reference evidence="1" key="1">
    <citation type="submission" date="2020-08" db="EMBL/GenBank/DDBJ databases">
        <title>Plant Genome Project.</title>
        <authorList>
            <person name="Zhang R.-G."/>
        </authorList>
    </citation>
    <scope>NUCLEOTIDE SEQUENCE</scope>
    <source>
        <strain evidence="1">WSP0</strain>
        <tissue evidence="1">Leaf</tissue>
    </source>
</reference>
<gene>
    <name evidence="1" type="ORF">RHGRI_034103</name>
</gene>
<comment type="caution">
    <text evidence="1">The sequence shown here is derived from an EMBL/GenBank/DDBJ whole genome shotgun (WGS) entry which is preliminary data.</text>
</comment>
<evidence type="ECO:0000313" key="2">
    <source>
        <dbReference type="Proteomes" id="UP000823749"/>
    </source>
</evidence>
<name>A0AAV6I294_9ERIC</name>
<dbReference type="EMBL" id="JACTNZ010000012">
    <property type="protein sequence ID" value="KAG5521765.1"/>
    <property type="molecule type" value="Genomic_DNA"/>
</dbReference>
<keyword evidence="2" id="KW-1185">Reference proteome</keyword>
<proteinExistence type="predicted"/>
<dbReference type="Proteomes" id="UP000823749">
    <property type="component" value="Chromosome 12"/>
</dbReference>
<organism evidence="1 2">
    <name type="scientific">Rhododendron griersonianum</name>
    <dbReference type="NCBI Taxonomy" id="479676"/>
    <lineage>
        <taxon>Eukaryota</taxon>
        <taxon>Viridiplantae</taxon>
        <taxon>Streptophyta</taxon>
        <taxon>Embryophyta</taxon>
        <taxon>Tracheophyta</taxon>
        <taxon>Spermatophyta</taxon>
        <taxon>Magnoliopsida</taxon>
        <taxon>eudicotyledons</taxon>
        <taxon>Gunneridae</taxon>
        <taxon>Pentapetalae</taxon>
        <taxon>asterids</taxon>
        <taxon>Ericales</taxon>
        <taxon>Ericaceae</taxon>
        <taxon>Ericoideae</taxon>
        <taxon>Rhodoreae</taxon>
        <taxon>Rhododendron</taxon>
    </lineage>
</organism>
<protein>
    <submittedName>
        <fullName evidence="1">Uncharacterized protein</fullName>
    </submittedName>
</protein>
<sequence>MWRWPVGTGGVRGVADWVLEKHQTLGARGWVLMVVRTWTVHTNSGAVQSSCVGAGKSQLIKYWWVYFRGNPDSQSFPLSSACTRLIVVYCDPCRAP</sequence>
<dbReference type="AlphaFoldDB" id="A0AAV6I294"/>
<evidence type="ECO:0000313" key="1">
    <source>
        <dbReference type="EMBL" id="KAG5521765.1"/>
    </source>
</evidence>
<accession>A0AAV6I294</accession>